<organism evidence="2 3">
    <name type="scientific">Virgisporangium aliadipatigenens</name>
    <dbReference type="NCBI Taxonomy" id="741659"/>
    <lineage>
        <taxon>Bacteria</taxon>
        <taxon>Bacillati</taxon>
        <taxon>Actinomycetota</taxon>
        <taxon>Actinomycetes</taxon>
        <taxon>Micromonosporales</taxon>
        <taxon>Micromonosporaceae</taxon>
        <taxon>Virgisporangium</taxon>
    </lineage>
</organism>
<keyword evidence="3" id="KW-1185">Reference proteome</keyword>
<dbReference type="Proteomes" id="UP000619260">
    <property type="component" value="Unassembled WGS sequence"/>
</dbReference>
<gene>
    <name evidence="2" type="ORF">Val02_77630</name>
</gene>
<dbReference type="Pfam" id="PF04149">
    <property type="entry name" value="DUF397"/>
    <property type="match status" value="1"/>
</dbReference>
<evidence type="ECO:0000259" key="1">
    <source>
        <dbReference type="Pfam" id="PF04149"/>
    </source>
</evidence>
<evidence type="ECO:0000313" key="3">
    <source>
        <dbReference type="Proteomes" id="UP000619260"/>
    </source>
</evidence>
<protein>
    <recommendedName>
        <fullName evidence="1">DUF397 domain-containing protein</fullName>
    </recommendedName>
</protein>
<comment type="caution">
    <text evidence="2">The sequence shown here is derived from an EMBL/GenBank/DDBJ whole genome shotgun (WGS) entry which is preliminary data.</text>
</comment>
<proteinExistence type="predicted"/>
<accession>A0A8J4DW80</accession>
<name>A0A8J4DW80_9ACTN</name>
<dbReference type="RefSeq" id="WP_239153664.1">
    <property type="nucleotide sequence ID" value="NZ_BOPF01000040.1"/>
</dbReference>
<sequence length="75" mass="8521">MAENLRSTLLQVNWRKSSRSWDTANCVEVLVAKAGVSIRDSKSTESGMLEFDADVYREFIHAVRTGRFDITAQVR</sequence>
<reference evidence="2" key="1">
    <citation type="submission" date="2021-01" db="EMBL/GenBank/DDBJ databases">
        <title>Whole genome shotgun sequence of Virgisporangium aliadipatigenens NBRC 105644.</title>
        <authorList>
            <person name="Komaki H."/>
            <person name="Tamura T."/>
        </authorList>
    </citation>
    <scope>NUCLEOTIDE SEQUENCE</scope>
    <source>
        <strain evidence="2">NBRC 105644</strain>
    </source>
</reference>
<dbReference type="EMBL" id="BOPF01000040">
    <property type="protein sequence ID" value="GIJ50877.1"/>
    <property type="molecule type" value="Genomic_DNA"/>
</dbReference>
<feature type="domain" description="DUF397" evidence="1">
    <location>
        <begin position="13"/>
        <end position="64"/>
    </location>
</feature>
<dbReference type="InterPro" id="IPR007278">
    <property type="entry name" value="DUF397"/>
</dbReference>
<dbReference type="AlphaFoldDB" id="A0A8J4DW80"/>
<evidence type="ECO:0000313" key="2">
    <source>
        <dbReference type="EMBL" id="GIJ50877.1"/>
    </source>
</evidence>